<dbReference type="GO" id="GO:0009146">
    <property type="term" value="P:purine nucleoside triphosphate catabolic process"/>
    <property type="evidence" value="ECO:0007669"/>
    <property type="project" value="UniProtKB-ARBA"/>
</dbReference>
<evidence type="ECO:0000313" key="18">
    <source>
        <dbReference type="EMBL" id="HHS49478.1"/>
    </source>
</evidence>
<comment type="cofactor">
    <cofactor evidence="1">
        <name>Mg(2+)</name>
        <dbReference type="ChEBI" id="CHEBI:18420"/>
    </cofactor>
</comment>
<sequence>MPLAPKIIVATSNEHKLKEIKEIFSGFDVVGLTKDYNAPEETGHTFCENALIKAKSIEHLGDVVLADDSGLEVQALLGLPGVYSARYSGGDDFQNNKKLLEELKHTANRKARFVCCMVAIINKKTISAEGILEGTIAFEPKGDNGFGYDPIFIPSGFTQTLAELGSEIKNKISHRKKALEQIRKKRKLKQSANKPHLDELVKCENCGIYFPKNKVIHYKN</sequence>
<name>A0A7C6A7R6_DESAE</name>
<evidence type="ECO:0000256" key="6">
    <source>
        <dbReference type="ARBA" id="ARBA00022801"/>
    </source>
</evidence>
<comment type="catalytic activity">
    <reaction evidence="10">
        <text>XTP + H2O = XMP + diphosphate + H(+)</text>
        <dbReference type="Rhea" id="RHEA:28610"/>
        <dbReference type="ChEBI" id="CHEBI:15377"/>
        <dbReference type="ChEBI" id="CHEBI:15378"/>
        <dbReference type="ChEBI" id="CHEBI:33019"/>
        <dbReference type="ChEBI" id="CHEBI:57464"/>
        <dbReference type="ChEBI" id="CHEBI:61314"/>
        <dbReference type="EC" id="3.6.1.66"/>
    </reaction>
</comment>
<evidence type="ECO:0000256" key="14">
    <source>
        <dbReference type="ARBA" id="ARBA00078805"/>
    </source>
</evidence>
<keyword evidence="5" id="KW-0547">Nucleotide-binding</keyword>
<dbReference type="PANTHER" id="PTHR11067">
    <property type="entry name" value="INOSINE TRIPHOSPHATE PYROPHOSPHATASE/HAM1 PROTEIN"/>
    <property type="match status" value="1"/>
</dbReference>
<accession>A0A7C6A7R6</accession>
<dbReference type="GO" id="GO:0000166">
    <property type="term" value="F:nucleotide binding"/>
    <property type="evidence" value="ECO:0007669"/>
    <property type="project" value="UniProtKB-KW"/>
</dbReference>
<dbReference type="NCBIfam" id="TIGR00042">
    <property type="entry name" value="RdgB/HAM1 family non-canonical purine NTP pyrophosphatase"/>
    <property type="match status" value="1"/>
</dbReference>
<evidence type="ECO:0000256" key="17">
    <source>
        <dbReference type="RuleBase" id="RU003781"/>
    </source>
</evidence>
<dbReference type="Proteomes" id="UP000886400">
    <property type="component" value="Unassembled WGS sequence"/>
</dbReference>
<keyword evidence="7" id="KW-0460">Magnesium</keyword>
<organism evidence="18">
    <name type="scientific">Desulfurella acetivorans</name>
    <dbReference type="NCBI Taxonomy" id="33002"/>
    <lineage>
        <taxon>Bacteria</taxon>
        <taxon>Pseudomonadati</taxon>
        <taxon>Campylobacterota</taxon>
        <taxon>Desulfurellia</taxon>
        <taxon>Desulfurellales</taxon>
        <taxon>Desulfurellaceae</taxon>
        <taxon>Desulfurella</taxon>
    </lineage>
</organism>
<evidence type="ECO:0000256" key="8">
    <source>
        <dbReference type="ARBA" id="ARBA00023080"/>
    </source>
</evidence>
<dbReference type="HAMAP" id="MF_01405">
    <property type="entry name" value="Non_canon_purine_NTPase"/>
    <property type="match status" value="1"/>
</dbReference>
<evidence type="ECO:0000256" key="13">
    <source>
        <dbReference type="ARBA" id="ARBA00075987"/>
    </source>
</evidence>
<dbReference type="InterPro" id="IPR020922">
    <property type="entry name" value="dITP/XTP_pyrophosphatase"/>
</dbReference>
<feature type="non-terminal residue" evidence="18">
    <location>
        <position position="220"/>
    </location>
</feature>
<gene>
    <name evidence="18" type="primary">rdgB</name>
    <name evidence="18" type="ORF">ENM99_06580</name>
</gene>
<evidence type="ECO:0000256" key="7">
    <source>
        <dbReference type="ARBA" id="ARBA00022842"/>
    </source>
</evidence>
<dbReference type="GO" id="GO:0036222">
    <property type="term" value="F:XTP diphosphatase activity"/>
    <property type="evidence" value="ECO:0007669"/>
    <property type="project" value="UniProtKB-ARBA"/>
</dbReference>
<evidence type="ECO:0000256" key="11">
    <source>
        <dbReference type="ARBA" id="ARBA00066468"/>
    </source>
</evidence>
<comment type="caution">
    <text evidence="18">The sequence shown here is derived from an EMBL/GenBank/DDBJ whole genome shotgun (WGS) entry which is preliminary data.</text>
</comment>
<dbReference type="GO" id="GO:0046872">
    <property type="term" value="F:metal ion binding"/>
    <property type="evidence" value="ECO:0007669"/>
    <property type="project" value="UniProtKB-KW"/>
</dbReference>
<proteinExistence type="inferred from homology"/>
<dbReference type="GO" id="GO:0036220">
    <property type="term" value="F:ITP diphosphatase activity"/>
    <property type="evidence" value="ECO:0007669"/>
    <property type="project" value="UniProtKB-EC"/>
</dbReference>
<evidence type="ECO:0000256" key="9">
    <source>
        <dbReference type="ARBA" id="ARBA00051875"/>
    </source>
</evidence>
<dbReference type="GO" id="GO:0017111">
    <property type="term" value="F:ribonucleoside triphosphate phosphatase activity"/>
    <property type="evidence" value="ECO:0007669"/>
    <property type="project" value="InterPro"/>
</dbReference>
<comment type="subunit">
    <text evidence="3">Homodimer.</text>
</comment>
<dbReference type="AlphaFoldDB" id="A0A7C6A7R6"/>
<evidence type="ECO:0000256" key="12">
    <source>
        <dbReference type="ARBA" id="ARBA00071289"/>
    </source>
</evidence>
<comment type="similarity">
    <text evidence="2 17">Belongs to the HAM1 NTPase family.</text>
</comment>
<evidence type="ECO:0000256" key="4">
    <source>
        <dbReference type="ARBA" id="ARBA00022723"/>
    </source>
</evidence>
<evidence type="ECO:0000256" key="2">
    <source>
        <dbReference type="ARBA" id="ARBA00008023"/>
    </source>
</evidence>
<keyword evidence="4" id="KW-0479">Metal-binding</keyword>
<dbReference type="InterPro" id="IPR029001">
    <property type="entry name" value="ITPase-like_fam"/>
</dbReference>
<dbReference type="Pfam" id="PF01725">
    <property type="entry name" value="Ham1p_like"/>
    <property type="match status" value="1"/>
</dbReference>
<dbReference type="Gene3D" id="3.90.950.10">
    <property type="match status" value="1"/>
</dbReference>
<dbReference type="PANTHER" id="PTHR11067:SF9">
    <property type="entry name" value="INOSINE TRIPHOSPHATE PYROPHOSPHATASE"/>
    <property type="match status" value="1"/>
</dbReference>
<keyword evidence="6 17" id="KW-0378">Hydrolase</keyword>
<keyword evidence="8" id="KW-0546">Nucleotide metabolism</keyword>
<dbReference type="SUPFAM" id="SSF52972">
    <property type="entry name" value="ITPase-like"/>
    <property type="match status" value="1"/>
</dbReference>
<evidence type="ECO:0000256" key="5">
    <source>
        <dbReference type="ARBA" id="ARBA00022741"/>
    </source>
</evidence>
<dbReference type="GO" id="GO:0005829">
    <property type="term" value="C:cytosol"/>
    <property type="evidence" value="ECO:0007669"/>
    <property type="project" value="TreeGrafter"/>
</dbReference>
<evidence type="ECO:0000256" key="16">
    <source>
        <dbReference type="ARBA" id="ARBA00083635"/>
    </source>
</evidence>
<dbReference type="EMBL" id="DRZX01000310">
    <property type="protein sequence ID" value="HHS49478.1"/>
    <property type="molecule type" value="Genomic_DNA"/>
</dbReference>
<evidence type="ECO:0000256" key="1">
    <source>
        <dbReference type="ARBA" id="ARBA00001946"/>
    </source>
</evidence>
<dbReference type="EC" id="3.6.1.66" evidence="11"/>
<evidence type="ECO:0000256" key="10">
    <source>
        <dbReference type="ARBA" id="ARBA00052017"/>
    </source>
</evidence>
<dbReference type="FunFam" id="3.90.950.10:FF:000001">
    <property type="entry name" value="dITP/XTP pyrophosphatase"/>
    <property type="match status" value="1"/>
</dbReference>
<dbReference type="GO" id="GO:0035870">
    <property type="term" value="F:dITP diphosphatase activity"/>
    <property type="evidence" value="ECO:0007669"/>
    <property type="project" value="UniProtKB-ARBA"/>
</dbReference>
<dbReference type="InterPro" id="IPR002637">
    <property type="entry name" value="RdgB/HAM1"/>
</dbReference>
<comment type="catalytic activity">
    <reaction evidence="9">
        <text>dITP + H2O = dIMP + diphosphate + H(+)</text>
        <dbReference type="Rhea" id="RHEA:28342"/>
        <dbReference type="ChEBI" id="CHEBI:15377"/>
        <dbReference type="ChEBI" id="CHEBI:15378"/>
        <dbReference type="ChEBI" id="CHEBI:33019"/>
        <dbReference type="ChEBI" id="CHEBI:61194"/>
        <dbReference type="ChEBI" id="CHEBI:61382"/>
        <dbReference type="EC" id="3.6.1.66"/>
    </reaction>
</comment>
<evidence type="ECO:0000256" key="3">
    <source>
        <dbReference type="ARBA" id="ARBA00011738"/>
    </source>
</evidence>
<dbReference type="GO" id="GO:0009117">
    <property type="term" value="P:nucleotide metabolic process"/>
    <property type="evidence" value="ECO:0007669"/>
    <property type="project" value="UniProtKB-KW"/>
</dbReference>
<dbReference type="CDD" id="cd00515">
    <property type="entry name" value="HAM1"/>
    <property type="match status" value="1"/>
</dbReference>
<evidence type="ECO:0000256" key="15">
    <source>
        <dbReference type="ARBA" id="ARBA00083186"/>
    </source>
</evidence>
<reference evidence="18" key="1">
    <citation type="journal article" date="2020" name="mSystems">
        <title>Genome- and Community-Level Interaction Insights into Carbon Utilization and Element Cycling Functions of Hydrothermarchaeota in Hydrothermal Sediment.</title>
        <authorList>
            <person name="Zhou Z."/>
            <person name="Liu Y."/>
            <person name="Xu W."/>
            <person name="Pan J."/>
            <person name="Luo Z.H."/>
            <person name="Li M."/>
        </authorList>
    </citation>
    <scope>NUCLEOTIDE SEQUENCE [LARGE SCALE GENOMIC DNA]</scope>
    <source>
        <strain evidence="18">SpSt-1135</strain>
    </source>
</reference>
<protein>
    <recommendedName>
        <fullName evidence="12">dITP/XTP pyrophosphatase</fullName>
        <ecNumber evidence="11">3.6.1.66</ecNumber>
    </recommendedName>
    <alternativeName>
        <fullName evidence="13">Non-canonical purine NTP pyrophosphatase</fullName>
    </alternativeName>
    <alternativeName>
        <fullName evidence="14">Non-standard purine NTP pyrophosphatase</fullName>
    </alternativeName>
    <alternativeName>
        <fullName evidence="16">Nucleoside-triphosphate diphosphatase</fullName>
    </alternativeName>
    <alternativeName>
        <fullName evidence="15">Nucleoside-triphosphate pyrophosphatase</fullName>
    </alternativeName>
</protein>